<keyword evidence="6" id="KW-0560">Oxidoreductase</keyword>
<dbReference type="Proteomes" id="UP000284824">
    <property type="component" value="Unassembled WGS sequence"/>
</dbReference>
<dbReference type="PROSITE" id="PS51296">
    <property type="entry name" value="RIESKE"/>
    <property type="match status" value="1"/>
</dbReference>
<evidence type="ECO:0000313" key="6">
    <source>
        <dbReference type="EMBL" id="RVX38873.1"/>
    </source>
</evidence>
<sequence length="123" mass="13271">MRERSERTNGHSSTDGIRVAALDDIPEGEGIAIDKAITGTADDIALLRDTDGSVWALDDTCTHEDASLADGWVEDGYVECPLHSSKFCLKNGEVQGLPATRSTCPHRVEVRDGEVYLFPGQAP</sequence>
<comment type="caution">
    <text evidence="6">The sequence shown here is derived from an EMBL/GenBank/DDBJ whole genome shotgun (WGS) entry which is preliminary data.</text>
</comment>
<dbReference type="GO" id="GO:0004497">
    <property type="term" value="F:monooxygenase activity"/>
    <property type="evidence" value="ECO:0007669"/>
    <property type="project" value="UniProtKB-ARBA"/>
</dbReference>
<gene>
    <name evidence="6" type="ORF">EDD27_1201</name>
</gene>
<protein>
    <submittedName>
        <fullName evidence="6">3-phenylpropionate/trans-cinnamate dioxygenase ferredoxin subunit</fullName>
    </submittedName>
</protein>
<keyword evidence="6" id="KW-0223">Dioxygenase</keyword>
<dbReference type="RefSeq" id="WP_127931449.1">
    <property type="nucleotide sequence ID" value="NZ_SAUN01000001.1"/>
</dbReference>
<dbReference type="AlphaFoldDB" id="A0A438M017"/>
<reference evidence="6 7" key="1">
    <citation type="submission" date="2019-01" db="EMBL/GenBank/DDBJ databases">
        <title>Sequencing the genomes of 1000 actinobacteria strains.</title>
        <authorList>
            <person name="Klenk H.-P."/>
        </authorList>
    </citation>
    <scope>NUCLEOTIDE SEQUENCE [LARGE SCALE GENOMIC DNA]</scope>
    <source>
        <strain evidence="6 7">DSM 43925</strain>
    </source>
</reference>
<dbReference type="Pfam" id="PF00355">
    <property type="entry name" value="Rieske"/>
    <property type="match status" value="1"/>
</dbReference>
<dbReference type="InterPro" id="IPR036922">
    <property type="entry name" value="Rieske_2Fe-2S_sf"/>
</dbReference>
<dbReference type="Gene3D" id="2.102.10.10">
    <property type="entry name" value="Rieske [2Fe-2S] iron-sulphur domain"/>
    <property type="match status" value="1"/>
</dbReference>
<evidence type="ECO:0000256" key="2">
    <source>
        <dbReference type="ARBA" id="ARBA00022723"/>
    </source>
</evidence>
<keyword evidence="2" id="KW-0479">Metal-binding</keyword>
<dbReference type="PANTHER" id="PTHR21496:SF23">
    <property type="entry name" value="3-PHENYLPROPIONATE_CINNAMIC ACID DIOXYGENASE FERREDOXIN SUBUNIT"/>
    <property type="match status" value="1"/>
</dbReference>
<dbReference type="GO" id="GO:0016705">
    <property type="term" value="F:oxidoreductase activity, acting on paired donors, with incorporation or reduction of molecular oxygen"/>
    <property type="evidence" value="ECO:0007669"/>
    <property type="project" value="UniProtKB-ARBA"/>
</dbReference>
<evidence type="ECO:0000259" key="5">
    <source>
        <dbReference type="PROSITE" id="PS51296"/>
    </source>
</evidence>
<dbReference type="CDD" id="cd03528">
    <property type="entry name" value="Rieske_RO_ferredoxin"/>
    <property type="match status" value="1"/>
</dbReference>
<name>A0A438M017_9ACTN</name>
<dbReference type="PANTHER" id="PTHR21496">
    <property type="entry name" value="FERREDOXIN-RELATED"/>
    <property type="match status" value="1"/>
</dbReference>
<evidence type="ECO:0000313" key="7">
    <source>
        <dbReference type="Proteomes" id="UP000284824"/>
    </source>
</evidence>
<proteinExistence type="predicted"/>
<evidence type="ECO:0000256" key="4">
    <source>
        <dbReference type="ARBA" id="ARBA00023014"/>
    </source>
</evidence>
<dbReference type="GO" id="GO:0051213">
    <property type="term" value="F:dioxygenase activity"/>
    <property type="evidence" value="ECO:0007669"/>
    <property type="project" value="UniProtKB-KW"/>
</dbReference>
<dbReference type="OrthoDB" id="147178at2"/>
<accession>A0A438M017</accession>
<dbReference type="GO" id="GO:0051537">
    <property type="term" value="F:2 iron, 2 sulfur cluster binding"/>
    <property type="evidence" value="ECO:0007669"/>
    <property type="project" value="UniProtKB-KW"/>
</dbReference>
<keyword evidence="7" id="KW-1185">Reference proteome</keyword>
<dbReference type="SUPFAM" id="SSF50022">
    <property type="entry name" value="ISP domain"/>
    <property type="match status" value="1"/>
</dbReference>
<keyword evidence="4" id="KW-0411">Iron-sulfur</keyword>
<dbReference type="EMBL" id="SAUN01000001">
    <property type="protein sequence ID" value="RVX38873.1"/>
    <property type="molecule type" value="Genomic_DNA"/>
</dbReference>
<organism evidence="6 7">
    <name type="scientific">Nonomuraea polychroma</name>
    <dbReference type="NCBI Taxonomy" id="46176"/>
    <lineage>
        <taxon>Bacteria</taxon>
        <taxon>Bacillati</taxon>
        <taxon>Actinomycetota</taxon>
        <taxon>Actinomycetes</taxon>
        <taxon>Streptosporangiales</taxon>
        <taxon>Streptosporangiaceae</taxon>
        <taxon>Nonomuraea</taxon>
    </lineage>
</organism>
<evidence type="ECO:0000256" key="3">
    <source>
        <dbReference type="ARBA" id="ARBA00023004"/>
    </source>
</evidence>
<keyword evidence="3" id="KW-0408">Iron</keyword>
<dbReference type="GO" id="GO:0046872">
    <property type="term" value="F:metal ion binding"/>
    <property type="evidence" value="ECO:0007669"/>
    <property type="project" value="UniProtKB-KW"/>
</dbReference>
<evidence type="ECO:0000256" key="1">
    <source>
        <dbReference type="ARBA" id="ARBA00022714"/>
    </source>
</evidence>
<dbReference type="InterPro" id="IPR017941">
    <property type="entry name" value="Rieske_2Fe-2S"/>
</dbReference>
<keyword evidence="1" id="KW-0001">2Fe-2S</keyword>
<feature type="domain" description="Rieske" evidence="5">
    <location>
        <begin position="17"/>
        <end position="117"/>
    </location>
</feature>